<dbReference type="InterPro" id="IPR029055">
    <property type="entry name" value="Ntn_hydrolases_N"/>
</dbReference>
<keyword evidence="3" id="KW-1185">Reference proteome</keyword>
<feature type="non-terminal residue" evidence="2">
    <location>
        <position position="1"/>
    </location>
</feature>
<dbReference type="SUPFAM" id="SSF56235">
    <property type="entry name" value="N-terminal nucleophile aminohydrolases (Ntn hydrolases)"/>
    <property type="match status" value="1"/>
</dbReference>
<feature type="non-terminal residue" evidence="2">
    <location>
        <position position="257"/>
    </location>
</feature>
<dbReference type="Pfam" id="PF00733">
    <property type="entry name" value="Asn_synthase"/>
    <property type="match status" value="1"/>
</dbReference>
<reference evidence="2 3" key="1">
    <citation type="journal article" date="2016" name="Antonie Van Leeuwenhoek">
        <title>Photobacterium sanguinicancri sp. nov. isolated from marine animals.</title>
        <authorList>
            <person name="Gomez-Gil B."/>
            <person name="Roque A."/>
            <person name="Rotllant G."/>
            <person name="Romalde J.L."/>
            <person name="Doce A."/>
            <person name="Eggermont M."/>
            <person name="Defoirdt T."/>
        </authorList>
    </citation>
    <scope>NUCLEOTIDE SEQUENCE [LARGE SCALE GENOMIC DNA]</scope>
    <source>
        <strain evidence="2 3">CAIM 1827</strain>
    </source>
</reference>
<comment type="caution">
    <text evidence="2">The sequence shown here is derived from an EMBL/GenBank/DDBJ whole genome shotgun (WGS) entry which is preliminary data.</text>
</comment>
<evidence type="ECO:0000313" key="3">
    <source>
        <dbReference type="Proteomes" id="UP000215999"/>
    </source>
</evidence>
<evidence type="ECO:0000259" key="1">
    <source>
        <dbReference type="Pfam" id="PF00733"/>
    </source>
</evidence>
<proteinExistence type="predicted"/>
<dbReference type="InterPro" id="IPR014729">
    <property type="entry name" value="Rossmann-like_a/b/a_fold"/>
</dbReference>
<evidence type="ECO:0000313" key="2">
    <source>
        <dbReference type="EMBL" id="OZS41337.1"/>
    </source>
</evidence>
<sequence length="257" mass="29272">KEDIQDINDFGFTNVVSDLGLIRDYSEAKKLTLRNDIYGSWLKISGNHIEIRTDHLAAQKVYYFFGADVTIISSNLKLIFKVLNILDVKYHLNNEQAILYLYSREPKWPETIIREINCLLPGTISVIKNKTLTTKHYDININNNVLPYNSLRQYFTSLDSQSTISTLSGGVDSQCVSNICAKMGINKAISCAFSSELEKNDYNSFDELPYARKFSAKVGIDLSEKKFTVKEVKAIRIKLLKDIEQPAHDSTSFYLLC</sequence>
<name>A0ABX4FQW3_9GAMM</name>
<organism evidence="2 3">
    <name type="scientific">Photobacterium sanguinicancri</name>
    <dbReference type="NCBI Taxonomy" id="875932"/>
    <lineage>
        <taxon>Bacteria</taxon>
        <taxon>Pseudomonadati</taxon>
        <taxon>Pseudomonadota</taxon>
        <taxon>Gammaproteobacteria</taxon>
        <taxon>Vibrionales</taxon>
        <taxon>Vibrionaceae</taxon>
        <taxon>Photobacterium</taxon>
    </lineage>
</organism>
<dbReference type="SUPFAM" id="SSF52402">
    <property type="entry name" value="Adenine nucleotide alpha hydrolases-like"/>
    <property type="match status" value="1"/>
</dbReference>
<feature type="domain" description="Asparagine synthetase" evidence="1">
    <location>
        <begin position="165"/>
        <end position="256"/>
    </location>
</feature>
<dbReference type="Gene3D" id="3.40.50.620">
    <property type="entry name" value="HUPs"/>
    <property type="match status" value="1"/>
</dbReference>
<dbReference type="RefSeq" id="WP_141226327.1">
    <property type="nucleotide sequence ID" value="NZ_NOIF01000403.1"/>
</dbReference>
<gene>
    <name evidence="2" type="ORF">ASV53_24285</name>
</gene>
<dbReference type="EMBL" id="NOIF01000403">
    <property type="protein sequence ID" value="OZS41337.1"/>
    <property type="molecule type" value="Genomic_DNA"/>
</dbReference>
<dbReference type="InterPro" id="IPR001962">
    <property type="entry name" value="Asn_synthase"/>
</dbReference>
<dbReference type="Proteomes" id="UP000215999">
    <property type="component" value="Unassembled WGS sequence"/>
</dbReference>
<accession>A0ABX4FQW3</accession>
<protein>
    <recommendedName>
        <fullName evidence="1">Asparagine synthetase domain-containing protein</fullName>
    </recommendedName>
</protein>